<comment type="caution">
    <text evidence="1">The sequence shown here is derived from an EMBL/GenBank/DDBJ whole genome shotgun (WGS) entry which is preliminary data.</text>
</comment>
<accession>A0ACB0XWR5</accession>
<gene>
    <name evidence="1" type="ORF">MENTE1834_LOCUS4598</name>
</gene>
<dbReference type="Proteomes" id="UP001497535">
    <property type="component" value="Unassembled WGS sequence"/>
</dbReference>
<protein>
    <submittedName>
        <fullName evidence="1">Uncharacterized protein</fullName>
    </submittedName>
</protein>
<organism evidence="1 2">
    <name type="scientific">Meloidogyne enterolobii</name>
    <name type="common">Root-knot nematode worm</name>
    <name type="synonym">Meloidogyne mayaguensis</name>
    <dbReference type="NCBI Taxonomy" id="390850"/>
    <lineage>
        <taxon>Eukaryota</taxon>
        <taxon>Metazoa</taxon>
        <taxon>Ecdysozoa</taxon>
        <taxon>Nematoda</taxon>
        <taxon>Chromadorea</taxon>
        <taxon>Rhabditida</taxon>
        <taxon>Tylenchina</taxon>
        <taxon>Tylenchomorpha</taxon>
        <taxon>Tylenchoidea</taxon>
        <taxon>Meloidogynidae</taxon>
        <taxon>Meloidogyninae</taxon>
        <taxon>Meloidogyne</taxon>
    </lineage>
</organism>
<proteinExistence type="predicted"/>
<sequence>MGGEGLNGAFCDSITDFGSTISSCGENFLFVFLFGFRFFFISLFILILLPLFFKFLSNA</sequence>
<evidence type="ECO:0000313" key="2">
    <source>
        <dbReference type="Proteomes" id="UP001497535"/>
    </source>
</evidence>
<dbReference type="EMBL" id="CAVMJV010000003">
    <property type="protein sequence ID" value="CAK5020996.1"/>
    <property type="molecule type" value="Genomic_DNA"/>
</dbReference>
<name>A0ACB0XWR5_MELEN</name>
<evidence type="ECO:0000313" key="1">
    <source>
        <dbReference type="EMBL" id="CAK5020996.1"/>
    </source>
</evidence>
<reference evidence="1" key="1">
    <citation type="submission" date="2023-11" db="EMBL/GenBank/DDBJ databases">
        <authorList>
            <person name="Poullet M."/>
        </authorList>
    </citation>
    <scope>NUCLEOTIDE SEQUENCE</scope>
    <source>
        <strain evidence="1">E1834</strain>
    </source>
</reference>
<keyword evidence="2" id="KW-1185">Reference proteome</keyword>